<evidence type="ECO:0000313" key="1">
    <source>
        <dbReference type="EMBL" id="TGY89435.1"/>
    </source>
</evidence>
<reference evidence="1" key="1">
    <citation type="submission" date="2019-04" db="EMBL/GenBank/DDBJ databases">
        <title>Microbes associate with the intestines of laboratory mice.</title>
        <authorList>
            <person name="Navarre W."/>
            <person name="Wong E."/>
            <person name="Huang K."/>
            <person name="Tropini C."/>
            <person name="Ng K."/>
            <person name="Yu B."/>
        </authorList>
    </citation>
    <scope>NUCLEOTIDE SEQUENCE</scope>
    <source>
        <strain evidence="1">NM01_1-7b</strain>
    </source>
</reference>
<dbReference type="Proteomes" id="UP000304953">
    <property type="component" value="Unassembled WGS sequence"/>
</dbReference>
<comment type="caution">
    <text evidence="1">The sequence shown here is derived from an EMBL/GenBank/DDBJ whole genome shotgun (WGS) entry which is preliminary data.</text>
</comment>
<organism evidence="1 2">
    <name type="scientific">Petralouisia muris</name>
    <dbReference type="NCBI Taxonomy" id="3032872"/>
    <lineage>
        <taxon>Bacteria</taxon>
        <taxon>Bacillati</taxon>
        <taxon>Bacillota</taxon>
        <taxon>Clostridia</taxon>
        <taxon>Lachnospirales</taxon>
        <taxon>Lachnospiraceae</taxon>
        <taxon>Petralouisia</taxon>
    </lineage>
</organism>
<name>A0AC61RNY5_9FIRM</name>
<dbReference type="EMBL" id="SRYA01000091">
    <property type="protein sequence ID" value="TGY89435.1"/>
    <property type="molecule type" value="Genomic_DNA"/>
</dbReference>
<accession>A0AC61RNY5</accession>
<evidence type="ECO:0000313" key="2">
    <source>
        <dbReference type="Proteomes" id="UP000304953"/>
    </source>
</evidence>
<sequence>MVDYSTKYIYNENYKIFSRDSKYLFVDFESTSWFRTNRSGYDFINKIKALKSIQNALSQTGAELGIGEKVLHNTMSSFIQELVENKILIEENAIMETEINAIEYPNTIWVHVTNICNLSCPFCYSDAKKDNTYNIDYMNVLEFLEKLPQEGRKKVIISGGEPFLYKNLKKLVIGLKSLGFIVNIITNGTCGREYYPDIIPLIDLLQVSIDGSTECVNATTRGKDSLERTLRNIQYAKELGVKDLYVSFTASRYNIMDLPNMPEFLFENKINHIHITKLLPVGRGKINLVDLSPDQEVYEKSIEAFKKKIQICNQKIYSIRESKEVFLEEKDKTKFLTVSFAGDQLDTVMKGYKVTGCGAGDATLSINYDGKVYPCTSLNEETECLGNIADNNIIQIIEEGKKIAYELCVDNLPECIECQLKYFCGGGCRACARNYDCIKGKEPDCESYKERIWEYMWTLEG</sequence>
<protein>
    <submittedName>
        <fullName evidence="1">Radical SAM protein</fullName>
    </submittedName>
</protein>
<gene>
    <name evidence="1" type="ORF">E5329_25040</name>
</gene>
<proteinExistence type="predicted"/>
<keyword evidence="2" id="KW-1185">Reference proteome</keyword>